<name>A0ABV0S9W5_9TELE</name>
<sequence>GQTRKNQYNAQCKLKMHSIHRKTITCNPNSRSHQAGSGLRYLGLTATWDSSPCKAFCRALALLHPFLHEGALTWILLVSILPLHPSSGREEFLQVPTWTLLSSPSSLSSYLMVLLLNQLHRSLPQVNASGKLPTPRRCAAEVARHPLGLPLPLCPAHLQCQSLLSQSPQYLKLPHQRRESPLRS</sequence>
<comment type="caution">
    <text evidence="1">The sequence shown here is derived from an EMBL/GenBank/DDBJ whole genome shotgun (WGS) entry which is preliminary data.</text>
</comment>
<dbReference type="Proteomes" id="UP001434883">
    <property type="component" value="Unassembled WGS sequence"/>
</dbReference>
<proteinExistence type="predicted"/>
<gene>
    <name evidence="1" type="ORF">XENOCAPTIV_006959</name>
</gene>
<protein>
    <submittedName>
        <fullName evidence="1">Uncharacterized protein</fullName>
    </submittedName>
</protein>
<dbReference type="EMBL" id="JAHRIN010075798">
    <property type="protein sequence ID" value="MEQ2217367.1"/>
    <property type="molecule type" value="Genomic_DNA"/>
</dbReference>
<evidence type="ECO:0000313" key="2">
    <source>
        <dbReference type="Proteomes" id="UP001434883"/>
    </source>
</evidence>
<accession>A0ABV0S9W5</accession>
<reference evidence="1 2" key="1">
    <citation type="submission" date="2021-06" db="EMBL/GenBank/DDBJ databases">
        <authorList>
            <person name="Palmer J.M."/>
        </authorList>
    </citation>
    <scope>NUCLEOTIDE SEQUENCE [LARGE SCALE GENOMIC DNA]</scope>
    <source>
        <strain evidence="1 2">XC_2019</strain>
        <tissue evidence="1">Muscle</tissue>
    </source>
</reference>
<feature type="non-terminal residue" evidence="1">
    <location>
        <position position="1"/>
    </location>
</feature>
<evidence type="ECO:0000313" key="1">
    <source>
        <dbReference type="EMBL" id="MEQ2217367.1"/>
    </source>
</evidence>
<keyword evidence="2" id="KW-1185">Reference proteome</keyword>
<organism evidence="1 2">
    <name type="scientific">Xenoophorus captivus</name>
    <dbReference type="NCBI Taxonomy" id="1517983"/>
    <lineage>
        <taxon>Eukaryota</taxon>
        <taxon>Metazoa</taxon>
        <taxon>Chordata</taxon>
        <taxon>Craniata</taxon>
        <taxon>Vertebrata</taxon>
        <taxon>Euteleostomi</taxon>
        <taxon>Actinopterygii</taxon>
        <taxon>Neopterygii</taxon>
        <taxon>Teleostei</taxon>
        <taxon>Neoteleostei</taxon>
        <taxon>Acanthomorphata</taxon>
        <taxon>Ovalentaria</taxon>
        <taxon>Atherinomorphae</taxon>
        <taxon>Cyprinodontiformes</taxon>
        <taxon>Goodeidae</taxon>
        <taxon>Xenoophorus</taxon>
    </lineage>
</organism>